<protein>
    <recommendedName>
        <fullName evidence="7">Glucose receptor Git3-like N-terminal domain-containing protein</fullName>
    </recommendedName>
</protein>
<feature type="transmembrane region" description="Helical" evidence="6">
    <location>
        <begin position="173"/>
        <end position="192"/>
    </location>
</feature>
<reference evidence="8" key="1">
    <citation type="submission" date="2007-04" db="EMBL/GenBank/DDBJ databases">
        <authorList>
            <consortium name="The Broad Institute Genome Sequencing Platform"/>
            <person name="Birren B."/>
            <person name="Lander E."/>
            <person name="Galagan J."/>
            <person name="Nusbaum C."/>
            <person name="Devon K."/>
            <person name="Ma L.-J."/>
            <person name="Jaffe D."/>
            <person name="Butler J."/>
            <person name="Alvarez P."/>
            <person name="Gnerre S."/>
            <person name="Grabherr M."/>
            <person name="Kleber M."/>
            <person name="Mauceli E."/>
            <person name="Brockman W."/>
            <person name="MacCallum I.A."/>
            <person name="Young S."/>
            <person name="LaButti K."/>
            <person name="DeCaprio D."/>
            <person name="Crawford M."/>
            <person name="Koehrsen M."/>
            <person name="Engels R."/>
            <person name="Montgomery P."/>
            <person name="Pearson M."/>
            <person name="Howarth C."/>
            <person name="Larson L."/>
            <person name="White J."/>
            <person name="O'Leary S."/>
            <person name="Kodira C."/>
            <person name="Zeng Q."/>
            <person name="Yandava C."/>
            <person name="Alvarado L."/>
            <person name="Kistler C."/>
            <person name="Shim W.-B."/>
            <person name="Kang S."/>
            <person name="Woloshuk C."/>
        </authorList>
    </citation>
    <scope>NUCLEOTIDE SEQUENCE</scope>
    <source>
        <strain evidence="8">4287</strain>
    </source>
</reference>
<dbReference type="GO" id="GO:0005886">
    <property type="term" value="C:plasma membrane"/>
    <property type="evidence" value="ECO:0007669"/>
    <property type="project" value="TreeGrafter"/>
</dbReference>
<evidence type="ECO:0000256" key="1">
    <source>
        <dbReference type="ARBA" id="ARBA00004141"/>
    </source>
</evidence>
<dbReference type="GO" id="GO:0007189">
    <property type="term" value="P:adenylate cyclase-activating G protein-coupled receptor signaling pathway"/>
    <property type="evidence" value="ECO:0007669"/>
    <property type="project" value="TreeGrafter"/>
</dbReference>
<keyword evidence="4 6" id="KW-0472">Membrane</keyword>
<dbReference type="GO" id="GO:0004930">
    <property type="term" value="F:G protein-coupled receptor activity"/>
    <property type="evidence" value="ECO:0007669"/>
    <property type="project" value="TreeGrafter"/>
</dbReference>
<feature type="transmembrane region" description="Helical" evidence="6">
    <location>
        <begin position="12"/>
        <end position="34"/>
    </location>
</feature>
<dbReference type="EMBL" id="DS231722">
    <property type="protein sequence ID" value="KNB17500.1"/>
    <property type="molecule type" value="Genomic_DNA"/>
</dbReference>
<dbReference type="InterPro" id="IPR023041">
    <property type="entry name" value="Glucose_rcpt_Git3-like_N"/>
</dbReference>
<feature type="transmembrane region" description="Helical" evidence="6">
    <location>
        <begin position="46"/>
        <end position="69"/>
    </location>
</feature>
<dbReference type="PANTHER" id="PTHR23112:SF37">
    <property type="entry name" value="G PROTEIN-COUPLED RECEPTOR GPR1"/>
    <property type="match status" value="1"/>
</dbReference>
<dbReference type="GeneID" id="28956123"/>
<sequence>MSSSHVDLAITVPTLVGSVLSTIAIVVVLSLHAISPPTRRHVRHALIINLLLCDLADMINNTISGSLALKYGPLDQVLTKGQCTANAWVGQLTVQTIDFNILFISITVLLTVQKAYLLQDSSLRSVMLICLCAWIPGIITSFTALGLQAYGPVGGNWCWIQAKYPILRWSLSFGWRLCIFFLVMGIYTTVYFQLKRTFGRFGVSGASSDGTNITTTDTALCNQHATTPAWPPIMKVSSLTVAYELGTVNDAASSSSTAPMSNQAHCYSNPEPDSSNASAAAIRQPAWNRALPNLRRMMLLNGYPLGYLILWTPGVVNRFIEIKGKSPPWLVAFLASTQYIGLVHAITYGYNEQFRRSIQSWKVSRQRRERIED</sequence>
<feature type="region of interest" description="Disordered" evidence="5">
    <location>
        <begin position="253"/>
        <end position="279"/>
    </location>
</feature>
<keyword evidence="2 6" id="KW-0812">Transmembrane</keyword>
<evidence type="ECO:0000259" key="7">
    <source>
        <dbReference type="Pfam" id="PF11710"/>
    </source>
</evidence>
<keyword evidence="3 6" id="KW-1133">Transmembrane helix</keyword>
<evidence type="ECO:0000256" key="3">
    <source>
        <dbReference type="ARBA" id="ARBA00022989"/>
    </source>
</evidence>
<organism evidence="8 9">
    <name type="scientific">Fusarium oxysporum f. sp. lycopersici (strain 4287 / CBS 123668 / FGSC 9935 / NRRL 34936)</name>
    <name type="common">Fusarium vascular wilt of tomato</name>
    <dbReference type="NCBI Taxonomy" id="426428"/>
    <lineage>
        <taxon>Eukaryota</taxon>
        <taxon>Fungi</taxon>
        <taxon>Dikarya</taxon>
        <taxon>Ascomycota</taxon>
        <taxon>Pezizomycotina</taxon>
        <taxon>Sordariomycetes</taxon>
        <taxon>Hypocreomycetidae</taxon>
        <taxon>Hypocreales</taxon>
        <taxon>Nectriaceae</taxon>
        <taxon>Fusarium</taxon>
        <taxon>Fusarium oxysporum species complex</taxon>
    </lineage>
</organism>
<evidence type="ECO:0000256" key="2">
    <source>
        <dbReference type="ARBA" id="ARBA00022692"/>
    </source>
</evidence>
<evidence type="ECO:0000256" key="6">
    <source>
        <dbReference type="SAM" id="Phobius"/>
    </source>
</evidence>
<feature type="domain" description="Glucose receptor Git3-like N-terminal" evidence="7">
    <location>
        <begin position="14"/>
        <end position="200"/>
    </location>
</feature>
<dbReference type="OrthoDB" id="100006at2759"/>
<comment type="subcellular location">
    <subcellularLocation>
        <location evidence="1">Membrane</location>
        <topology evidence="1">Multi-pass membrane protein</topology>
    </subcellularLocation>
</comment>
<evidence type="ECO:0000256" key="5">
    <source>
        <dbReference type="SAM" id="MobiDB-lite"/>
    </source>
</evidence>
<dbReference type="SUPFAM" id="SSF81321">
    <property type="entry name" value="Family A G protein-coupled receptor-like"/>
    <property type="match status" value="1"/>
</dbReference>
<name>A0A0J9W3N6_FUSO4</name>
<feature type="transmembrane region" description="Helical" evidence="6">
    <location>
        <begin position="328"/>
        <end position="350"/>
    </location>
</feature>
<proteinExistence type="predicted"/>
<dbReference type="Pfam" id="PF11710">
    <property type="entry name" value="Git3"/>
    <property type="match status" value="1"/>
</dbReference>
<dbReference type="AlphaFoldDB" id="A0A0J9W3N6"/>
<feature type="transmembrane region" description="Helical" evidence="6">
    <location>
        <begin position="298"/>
        <end position="316"/>
    </location>
</feature>
<evidence type="ECO:0000313" key="9">
    <source>
        <dbReference type="Proteomes" id="UP000009097"/>
    </source>
</evidence>
<reference evidence="8" key="2">
    <citation type="journal article" date="2010" name="Nature">
        <title>Comparative genomics reveals mobile pathogenicity chromosomes in Fusarium.</title>
        <authorList>
            <person name="Ma L.J."/>
            <person name="van der Does H.C."/>
            <person name="Borkovich K.A."/>
            <person name="Coleman J.J."/>
            <person name="Daboussi M.J."/>
            <person name="Di Pietro A."/>
            <person name="Dufresne M."/>
            <person name="Freitag M."/>
            <person name="Grabherr M."/>
            <person name="Henrissat B."/>
            <person name="Houterman P.M."/>
            <person name="Kang S."/>
            <person name="Shim W.B."/>
            <person name="Woloshuk C."/>
            <person name="Xie X."/>
            <person name="Xu J.R."/>
            <person name="Antoniw J."/>
            <person name="Baker S.E."/>
            <person name="Bluhm B.H."/>
            <person name="Breakspear A."/>
            <person name="Brown D.W."/>
            <person name="Butchko R.A."/>
            <person name="Chapman S."/>
            <person name="Coulson R."/>
            <person name="Coutinho P.M."/>
            <person name="Danchin E.G."/>
            <person name="Diener A."/>
            <person name="Gale L.R."/>
            <person name="Gardiner D.M."/>
            <person name="Goff S."/>
            <person name="Hammond-Kosack K.E."/>
            <person name="Hilburn K."/>
            <person name="Hua-Van A."/>
            <person name="Jonkers W."/>
            <person name="Kazan K."/>
            <person name="Kodira C.D."/>
            <person name="Koehrsen M."/>
            <person name="Kumar L."/>
            <person name="Lee Y.H."/>
            <person name="Li L."/>
            <person name="Manners J.M."/>
            <person name="Miranda-Saavedra D."/>
            <person name="Mukherjee M."/>
            <person name="Park G."/>
            <person name="Park J."/>
            <person name="Park S.Y."/>
            <person name="Proctor R.H."/>
            <person name="Regev A."/>
            <person name="Ruiz-Roldan M.C."/>
            <person name="Sain D."/>
            <person name="Sakthikumar S."/>
            <person name="Sykes S."/>
            <person name="Schwartz D.C."/>
            <person name="Turgeon B.G."/>
            <person name="Wapinski I."/>
            <person name="Yoder O."/>
            <person name="Young S."/>
            <person name="Zeng Q."/>
            <person name="Zhou S."/>
            <person name="Galagan J."/>
            <person name="Cuomo C.A."/>
            <person name="Kistler H.C."/>
            <person name="Rep M."/>
        </authorList>
    </citation>
    <scope>NUCLEOTIDE SEQUENCE [LARGE SCALE GENOMIC DNA]</scope>
    <source>
        <strain evidence="8">4287</strain>
    </source>
</reference>
<gene>
    <name evidence="8" type="ORF">FOXG_15022</name>
</gene>
<feature type="compositionally biased region" description="Polar residues" evidence="5">
    <location>
        <begin position="253"/>
        <end position="278"/>
    </location>
</feature>
<dbReference type="VEuPathDB" id="FungiDB:FOXG_15022"/>
<feature type="transmembrane region" description="Helical" evidence="6">
    <location>
        <begin position="125"/>
        <end position="147"/>
    </location>
</feature>
<dbReference type="PANTHER" id="PTHR23112">
    <property type="entry name" value="G PROTEIN-COUPLED RECEPTOR 157-RELATED"/>
    <property type="match status" value="1"/>
</dbReference>
<dbReference type="Gene3D" id="1.20.1070.10">
    <property type="entry name" value="Rhodopsin 7-helix transmembrane proteins"/>
    <property type="match status" value="1"/>
</dbReference>
<dbReference type="KEGG" id="fox:FOXG_15022"/>
<evidence type="ECO:0000256" key="4">
    <source>
        <dbReference type="ARBA" id="ARBA00023136"/>
    </source>
</evidence>
<dbReference type="RefSeq" id="XP_018255545.1">
    <property type="nucleotide sequence ID" value="XM_018395093.1"/>
</dbReference>
<evidence type="ECO:0000313" key="8">
    <source>
        <dbReference type="EMBL" id="KNB17500.1"/>
    </source>
</evidence>
<feature type="transmembrane region" description="Helical" evidence="6">
    <location>
        <begin position="99"/>
        <end position="118"/>
    </location>
</feature>
<dbReference type="Proteomes" id="UP000009097">
    <property type="component" value="Unassembled WGS sequence"/>
</dbReference>
<accession>A0A0J9W3N6</accession>